<dbReference type="AlphaFoldDB" id="A0A4Z1F6Z7"/>
<dbReference type="Proteomes" id="UP000297910">
    <property type="component" value="Unassembled WGS sequence"/>
</dbReference>
<gene>
    <name evidence="2" type="ORF">BPAE_0286g00120</name>
</gene>
<name>A0A4Z1F6Z7_9HELO</name>
<comment type="caution">
    <text evidence="2">The sequence shown here is derived from an EMBL/GenBank/DDBJ whole genome shotgun (WGS) entry which is preliminary data.</text>
</comment>
<accession>A0A4Z1F6Z7</accession>
<feature type="region of interest" description="Disordered" evidence="1">
    <location>
        <begin position="1"/>
        <end position="55"/>
    </location>
</feature>
<reference evidence="2 3" key="1">
    <citation type="submission" date="2017-12" db="EMBL/GenBank/DDBJ databases">
        <title>Comparative genomics of Botrytis spp.</title>
        <authorList>
            <person name="Valero-Jimenez C.A."/>
            <person name="Tapia P."/>
            <person name="Veloso J."/>
            <person name="Silva-Moreno E."/>
            <person name="Staats M."/>
            <person name="Valdes J.H."/>
            <person name="Van Kan J.A.L."/>
        </authorList>
    </citation>
    <scope>NUCLEOTIDE SEQUENCE [LARGE SCALE GENOMIC DNA]</scope>
    <source>
        <strain evidence="2 3">Bp0003</strain>
    </source>
</reference>
<evidence type="ECO:0000313" key="3">
    <source>
        <dbReference type="Proteomes" id="UP000297910"/>
    </source>
</evidence>
<keyword evidence="3" id="KW-1185">Reference proteome</keyword>
<protein>
    <submittedName>
        <fullName evidence="2">Uncharacterized protein</fullName>
    </submittedName>
</protein>
<evidence type="ECO:0000313" key="2">
    <source>
        <dbReference type="EMBL" id="TGO20554.1"/>
    </source>
</evidence>
<evidence type="ECO:0000256" key="1">
    <source>
        <dbReference type="SAM" id="MobiDB-lite"/>
    </source>
</evidence>
<feature type="compositionally biased region" description="Polar residues" evidence="1">
    <location>
        <begin position="1"/>
        <end position="18"/>
    </location>
</feature>
<sequence length="87" mass="9434">MESTASMGPSSRVGNVSPSKDVRNKKTRRTQSAPITTRNSPTTTAMHGKGGDYQHLEHHRGIKGAAMAGGRRNTSFLALVRGLVFRR</sequence>
<proteinExistence type="predicted"/>
<organism evidence="2 3">
    <name type="scientific">Botrytis paeoniae</name>
    <dbReference type="NCBI Taxonomy" id="278948"/>
    <lineage>
        <taxon>Eukaryota</taxon>
        <taxon>Fungi</taxon>
        <taxon>Dikarya</taxon>
        <taxon>Ascomycota</taxon>
        <taxon>Pezizomycotina</taxon>
        <taxon>Leotiomycetes</taxon>
        <taxon>Helotiales</taxon>
        <taxon>Sclerotiniaceae</taxon>
        <taxon>Botrytis</taxon>
    </lineage>
</organism>
<feature type="compositionally biased region" description="Polar residues" evidence="1">
    <location>
        <begin position="30"/>
        <end position="45"/>
    </location>
</feature>
<dbReference type="EMBL" id="PQXI01000285">
    <property type="protein sequence ID" value="TGO20554.1"/>
    <property type="molecule type" value="Genomic_DNA"/>
</dbReference>